<evidence type="ECO:0000256" key="6">
    <source>
        <dbReference type="ARBA" id="ARBA00023163"/>
    </source>
</evidence>
<reference evidence="9" key="1">
    <citation type="submission" date="2020-03" db="EMBL/GenBank/DDBJ databases">
        <title>Spirochaetal bacteria isolated from arthropods constitute a novel genus Entomospira genus novum within the order Spirochaetales.</title>
        <authorList>
            <person name="Grana-Miraglia L."/>
            <person name="Sikutova S."/>
            <person name="Fingerle V."/>
            <person name="Sing A."/>
            <person name="Castillo-Ramirez S."/>
            <person name="Margos G."/>
            <person name="Rudolf I."/>
        </authorList>
    </citation>
    <scope>NUCLEOTIDE SEQUENCE</scope>
    <source>
        <strain evidence="9">BR208</strain>
    </source>
</reference>
<dbReference type="SMART" id="SM00316">
    <property type="entry name" value="S1"/>
    <property type="match status" value="1"/>
</dbReference>
<dbReference type="Pfam" id="PF13184">
    <property type="entry name" value="KH_NusA_1st"/>
    <property type="match status" value="1"/>
</dbReference>
<dbReference type="Pfam" id="PF26594">
    <property type="entry name" value="KH_NusA_2nd"/>
    <property type="match status" value="1"/>
</dbReference>
<dbReference type="InterPro" id="IPR058582">
    <property type="entry name" value="KH_NusA_2nd"/>
</dbReference>
<keyword evidence="4 7" id="KW-0694">RNA-binding</keyword>
<keyword evidence="1 7" id="KW-0806">Transcription termination</keyword>
<dbReference type="Gene3D" id="3.30.1480.10">
    <property type="entry name" value="NusA, N-terminal domain"/>
    <property type="match status" value="1"/>
</dbReference>
<evidence type="ECO:0000256" key="5">
    <source>
        <dbReference type="ARBA" id="ARBA00023015"/>
    </source>
</evidence>
<keyword evidence="6 7" id="KW-0804">Transcription</keyword>
<dbReference type="PANTHER" id="PTHR22648">
    <property type="entry name" value="TRANSCRIPTION TERMINATION FACTOR NUSA"/>
    <property type="match status" value="1"/>
</dbReference>
<dbReference type="RefSeq" id="WP_167703155.1">
    <property type="nucleotide sequence ID" value="NZ_CP118168.1"/>
</dbReference>
<comment type="similarity">
    <text evidence="7">Belongs to the NusA family.</text>
</comment>
<dbReference type="SUPFAM" id="SSF50249">
    <property type="entry name" value="Nucleic acid-binding proteins"/>
    <property type="match status" value="1"/>
</dbReference>
<keyword evidence="10" id="KW-1185">Reference proteome</keyword>
<comment type="function">
    <text evidence="7">Participates in both transcription termination and antitermination.</text>
</comment>
<dbReference type="FunFam" id="3.30.300.20:FF:000002">
    <property type="entry name" value="Transcription termination/antitermination protein NusA"/>
    <property type="match status" value="1"/>
</dbReference>
<dbReference type="SUPFAM" id="SSF54814">
    <property type="entry name" value="Prokaryotic type KH domain (KH-domain type II)"/>
    <property type="match status" value="2"/>
</dbReference>
<dbReference type="InterPro" id="IPR003029">
    <property type="entry name" value="S1_domain"/>
</dbReference>
<sequence>MPVFIGDSVKQLQYERDISEELVLKTIEETLLAAYKRRFRTSENAVVKFSKDLQYVTVYARKEVVEDDDWDNPYLQIDLSEAQKHNQEAEVGDEILIEVNTHEFDRTDIQAGKQRARQDFKEIQKNTLYSEYKDKVGEIVVGYHQRLYRGSIYVDIGRTEAIIPKRFQSPREHYEPGDRIRAMILEVKKGNTGLSIVLTRTHAEFVKRMLELEIPELSDETVYIHKIVREPGYRTKLAVYSHRNDIDPVGACVGARGQRIQNVVRELEGEKIDVLLYEDNISEFIKNALAPAKVNAVYIINQGMRKALAVVAEDQLSLAIGKNGLNIRLANKLVDWNIEVKTEAQVAAMDLNINDVSMPDGLFSDEYEEHLRIEHLPGISERLIALLSSNGIEFVDSLQSLDQSGMEALAGITANDIIRINEILHLQEELEEHSHQVEQQEEEFYECPECGGSITIQMQECPHCGVGLSFEMEENEEQ</sequence>
<dbReference type="FunFam" id="3.30.300.20:FF:000005">
    <property type="entry name" value="Transcription termination/antitermination protein NusA"/>
    <property type="match status" value="1"/>
</dbReference>
<feature type="domain" description="S1 motif" evidence="8">
    <location>
        <begin position="137"/>
        <end position="201"/>
    </location>
</feature>
<keyword evidence="2 7" id="KW-0963">Cytoplasm</keyword>
<evidence type="ECO:0000256" key="4">
    <source>
        <dbReference type="ARBA" id="ARBA00022884"/>
    </source>
</evidence>
<dbReference type="InterPro" id="IPR010213">
    <property type="entry name" value="TF_NusA"/>
</dbReference>
<dbReference type="CDD" id="cd04455">
    <property type="entry name" value="S1_NusA"/>
    <property type="match status" value="1"/>
</dbReference>
<dbReference type="InterPro" id="IPR030842">
    <property type="entry name" value="TF_NusA_bacterial"/>
</dbReference>
<dbReference type="GO" id="GO:0031564">
    <property type="term" value="P:transcription antitermination"/>
    <property type="evidence" value="ECO:0007669"/>
    <property type="project" value="UniProtKB-UniRule"/>
</dbReference>
<keyword evidence="3 7" id="KW-0889">Transcription antitermination</keyword>
<dbReference type="CDD" id="cd22529">
    <property type="entry name" value="KH-II_NusA_rpt2"/>
    <property type="match status" value="1"/>
</dbReference>
<dbReference type="InterPro" id="IPR015946">
    <property type="entry name" value="KH_dom-like_a/b"/>
</dbReference>
<dbReference type="HAMAP" id="MF_00945_B">
    <property type="entry name" value="NusA_B"/>
    <property type="match status" value="1"/>
</dbReference>
<gene>
    <name evidence="7 9" type="primary">nusA</name>
    <name evidence="9" type="ORF">HCT46_02010</name>
</gene>
<dbReference type="GO" id="GO:0006353">
    <property type="term" value="P:DNA-templated transcription termination"/>
    <property type="evidence" value="ECO:0007669"/>
    <property type="project" value="UniProtKB-UniRule"/>
</dbReference>
<dbReference type="InterPro" id="IPR012340">
    <property type="entry name" value="NA-bd_OB-fold"/>
</dbReference>
<dbReference type="SUPFAM" id="SSF69705">
    <property type="entry name" value="Transcription factor NusA, N-terminal domain"/>
    <property type="match status" value="1"/>
</dbReference>
<dbReference type="EMBL" id="JAATLK010000001">
    <property type="protein sequence ID" value="NIZ46702.1"/>
    <property type="molecule type" value="Genomic_DNA"/>
</dbReference>
<evidence type="ECO:0000313" key="9">
    <source>
        <dbReference type="EMBL" id="NIZ46702.1"/>
    </source>
</evidence>
<dbReference type="GO" id="GO:0003723">
    <property type="term" value="F:RNA binding"/>
    <property type="evidence" value="ECO:0007669"/>
    <property type="project" value="UniProtKB-UniRule"/>
</dbReference>
<evidence type="ECO:0000256" key="2">
    <source>
        <dbReference type="ARBA" id="ARBA00022490"/>
    </source>
</evidence>
<organism evidence="9 10">
    <name type="scientific">Entomospira nematocerorum</name>
    <dbReference type="NCBI Taxonomy" id="2719987"/>
    <lineage>
        <taxon>Bacteria</taxon>
        <taxon>Pseudomonadati</taxon>
        <taxon>Spirochaetota</taxon>
        <taxon>Spirochaetia</taxon>
        <taxon>Spirochaetales</taxon>
        <taxon>Spirochaetaceae</taxon>
        <taxon>Entomospira</taxon>
    </lineage>
</organism>
<dbReference type="Gene3D" id="2.40.50.140">
    <property type="entry name" value="Nucleic acid-binding proteins"/>
    <property type="match status" value="1"/>
</dbReference>
<evidence type="ECO:0000313" key="10">
    <source>
        <dbReference type="Proteomes" id="UP000752013"/>
    </source>
</evidence>
<dbReference type="CDD" id="cd02134">
    <property type="entry name" value="KH-II_NusA_rpt1"/>
    <property type="match status" value="1"/>
</dbReference>
<name>A0A968GBB7_9SPIO</name>
<dbReference type="InterPro" id="IPR009019">
    <property type="entry name" value="KH_sf_prok-type"/>
</dbReference>
<dbReference type="InterPro" id="IPR013735">
    <property type="entry name" value="TF_NusA_N"/>
</dbReference>
<comment type="subunit">
    <text evidence="7">Monomer. Binds directly to the core enzyme of the DNA-dependent RNA polymerase and to nascent RNA.</text>
</comment>
<evidence type="ECO:0000256" key="3">
    <source>
        <dbReference type="ARBA" id="ARBA00022814"/>
    </source>
</evidence>
<evidence type="ECO:0000259" key="8">
    <source>
        <dbReference type="PROSITE" id="PS50126"/>
    </source>
</evidence>
<dbReference type="InterPro" id="IPR036555">
    <property type="entry name" value="NusA_N_sf"/>
</dbReference>
<dbReference type="Gene3D" id="3.30.300.20">
    <property type="match status" value="2"/>
</dbReference>
<dbReference type="GO" id="GO:0005829">
    <property type="term" value="C:cytosol"/>
    <property type="evidence" value="ECO:0007669"/>
    <property type="project" value="TreeGrafter"/>
</dbReference>
<dbReference type="AlphaFoldDB" id="A0A968GBB7"/>
<comment type="caution">
    <text evidence="9">The sequence shown here is derived from an EMBL/GenBank/DDBJ whole genome shotgun (WGS) entry which is preliminary data.</text>
</comment>
<dbReference type="Pfam" id="PF00575">
    <property type="entry name" value="S1"/>
    <property type="match status" value="1"/>
</dbReference>
<proteinExistence type="inferred from homology"/>
<dbReference type="Proteomes" id="UP000752013">
    <property type="component" value="Unassembled WGS sequence"/>
</dbReference>
<dbReference type="InterPro" id="IPR025249">
    <property type="entry name" value="TF_NusA_KH_1st"/>
</dbReference>
<evidence type="ECO:0000256" key="1">
    <source>
        <dbReference type="ARBA" id="ARBA00022472"/>
    </source>
</evidence>
<dbReference type="NCBIfam" id="TIGR01953">
    <property type="entry name" value="NusA"/>
    <property type="match status" value="1"/>
</dbReference>
<keyword evidence="5 7" id="KW-0805">Transcription regulation</keyword>
<dbReference type="PROSITE" id="PS50126">
    <property type="entry name" value="S1"/>
    <property type="match status" value="1"/>
</dbReference>
<evidence type="ECO:0000256" key="7">
    <source>
        <dbReference type="HAMAP-Rule" id="MF_00945"/>
    </source>
</evidence>
<accession>A0A968GBB7</accession>
<dbReference type="Pfam" id="PF08529">
    <property type="entry name" value="NusA_N"/>
    <property type="match status" value="1"/>
</dbReference>
<comment type="subcellular location">
    <subcellularLocation>
        <location evidence="7">Cytoplasm</location>
    </subcellularLocation>
</comment>
<dbReference type="PANTHER" id="PTHR22648:SF0">
    <property type="entry name" value="TRANSCRIPTION TERMINATION_ANTITERMINATION PROTEIN NUSA"/>
    <property type="match status" value="1"/>
</dbReference>
<protein>
    <recommendedName>
        <fullName evidence="7">Transcription termination/antitermination protein NusA</fullName>
    </recommendedName>
</protein>
<dbReference type="GO" id="GO:0003700">
    <property type="term" value="F:DNA-binding transcription factor activity"/>
    <property type="evidence" value="ECO:0007669"/>
    <property type="project" value="InterPro"/>
</dbReference>